<dbReference type="Proteomes" id="UP000694571">
    <property type="component" value="Unplaced"/>
</dbReference>
<accession>A0A8D1TD80</accession>
<feature type="region of interest" description="Disordered" evidence="1">
    <location>
        <begin position="202"/>
        <end position="268"/>
    </location>
</feature>
<protein>
    <submittedName>
        <fullName evidence="2">Uncharacterized protein</fullName>
    </submittedName>
</protein>
<evidence type="ECO:0000256" key="1">
    <source>
        <dbReference type="SAM" id="MobiDB-lite"/>
    </source>
</evidence>
<evidence type="ECO:0000313" key="3">
    <source>
        <dbReference type="Proteomes" id="UP000694571"/>
    </source>
</evidence>
<feature type="compositionally biased region" description="Low complexity" evidence="1">
    <location>
        <begin position="202"/>
        <end position="215"/>
    </location>
</feature>
<name>A0A8D1TD80_PIG</name>
<proteinExistence type="predicted"/>
<dbReference type="AlphaFoldDB" id="A0A8D1TD80"/>
<dbReference type="Ensembl" id="ENSSSCT00050046284.1">
    <property type="protein sequence ID" value="ENSSSCP00050019106.1"/>
    <property type="gene ID" value="ENSSSCG00050034467.1"/>
</dbReference>
<sequence length="268" mass="28200">RLEDCTAWVCPSRCCNYSFNKYLAKSVLRICSVHVSLKESPFSSTYTLLESTQYSCRFSVPLSPLGKLLTQPNPKTLPPKAGDYPCKGGDALYRSPHRGGPGAHAQRAQRGLALQVLNPVLVGGPRSSKADCAVGELPVRFWEVGARDDGVASGTGGHTHNFSIHSPSNTSVQLEAVMGRTRLRSSGTAACSEPASASAAAAATQAARSAASSVPRRPPTMSGRGTRLHDRSAGKRRGGPADPAFPGSANGGQHAQPPPTRADRPSFR</sequence>
<organism evidence="2 3">
    <name type="scientific">Sus scrofa</name>
    <name type="common">Pig</name>
    <dbReference type="NCBI Taxonomy" id="9823"/>
    <lineage>
        <taxon>Eukaryota</taxon>
        <taxon>Metazoa</taxon>
        <taxon>Chordata</taxon>
        <taxon>Craniata</taxon>
        <taxon>Vertebrata</taxon>
        <taxon>Euteleostomi</taxon>
        <taxon>Mammalia</taxon>
        <taxon>Eutheria</taxon>
        <taxon>Laurasiatheria</taxon>
        <taxon>Artiodactyla</taxon>
        <taxon>Suina</taxon>
        <taxon>Suidae</taxon>
        <taxon>Sus</taxon>
    </lineage>
</organism>
<reference evidence="2" key="1">
    <citation type="submission" date="2025-08" db="UniProtKB">
        <authorList>
            <consortium name="Ensembl"/>
        </authorList>
    </citation>
    <scope>IDENTIFICATION</scope>
</reference>
<evidence type="ECO:0000313" key="2">
    <source>
        <dbReference type="Ensembl" id="ENSSSCP00050019106.1"/>
    </source>
</evidence>